<evidence type="ECO:0000259" key="2">
    <source>
        <dbReference type="Pfam" id="PF07746"/>
    </source>
</evidence>
<name>A0A4T3F0P3_9SPHN</name>
<protein>
    <submittedName>
        <fullName evidence="3">Gallate dioxygenase</fullName>
        <ecNumber evidence="3">1.13.11.57</ecNumber>
    </submittedName>
</protein>
<accession>A0A4T3F0P3</accession>
<dbReference type="NCBIfam" id="NF009904">
    <property type="entry name" value="PRK13367.1"/>
    <property type="match status" value="1"/>
</dbReference>
<dbReference type="InterPro" id="IPR036622">
    <property type="entry name" value="LigA_sf"/>
</dbReference>
<dbReference type="AlphaFoldDB" id="A0A4T3F0P3"/>
<comment type="caution">
    <text evidence="3">The sequence shown here is derived from an EMBL/GenBank/DDBJ whole genome shotgun (WGS) entry which is preliminary data.</text>
</comment>
<dbReference type="InterPro" id="IPR011986">
    <property type="entry name" value="Xdiol_dOase_LigA"/>
</dbReference>
<sequence>MAEIVGGFAVSHTPTIAFAQDAGKQDDPVWKPIFDGFEPVRKWLADTKPDVIVYVYNDHMTSFWMRHYSHFAIGIGEEYAAADEGGGPRKIPPIKGDPQFAEHLAFGMVADDFDLSYWQGMGLDHGAFSPLSVLLPHSDEEGWPCKIVPLQCGVLELPIPKARRFWDFGRSLRRAIQNYPADIKVAIAGTGGLSHQVHGERCGFNNVEWDHEFMDRLANDPESLTRMPVGELVKLGGMEGAEIVMWMLMRGALAPKVKELHRSFFLPSMTSIASMVFEDAEEDPSPESKEEYAKRIYWDVEPALGLEGTYPFTITRSAKAWRINNFLHSIVEPEFRQRFKTDFEALAEEHALTDEEKTLIRDLDWIGMIKYGVIFFNLEKLAPVVGLGNIDVYAAMKGMSVPEFQKTRNAAINYSVEAEPAD</sequence>
<keyword evidence="4" id="KW-1185">Reference proteome</keyword>
<dbReference type="Pfam" id="PF07746">
    <property type="entry name" value="LigA"/>
    <property type="match status" value="1"/>
</dbReference>
<evidence type="ECO:0000259" key="1">
    <source>
        <dbReference type="Pfam" id="PF02900"/>
    </source>
</evidence>
<reference evidence="3 4" key="1">
    <citation type="submission" date="2019-04" db="EMBL/GenBank/DDBJ databases">
        <title>Altererythrobacter aquimixticola sp. nov., isolated from sediment of junction between the ocean and a freshwater spring.</title>
        <authorList>
            <person name="Yoon J.-H."/>
        </authorList>
    </citation>
    <scope>NUCLEOTIDE SEQUENCE [LARGE SCALE GENOMIC DNA]</scope>
    <source>
        <strain evidence="3 4">SSKS-13</strain>
    </source>
</reference>
<dbReference type="Gene3D" id="1.10.700.10">
    <property type="entry name" value="Dioxygenase LigAB, LigA subunit"/>
    <property type="match status" value="1"/>
</dbReference>
<feature type="domain" description="Extradiol ring-cleavage dioxygenase class III enzyme subunit B" evidence="1">
    <location>
        <begin position="8"/>
        <end position="275"/>
    </location>
</feature>
<keyword evidence="3" id="KW-0560">Oxidoreductase</keyword>
<dbReference type="RefSeq" id="WP_136694239.1">
    <property type="nucleotide sequence ID" value="NZ_SSHH01000003.1"/>
</dbReference>
<evidence type="ECO:0000313" key="3">
    <source>
        <dbReference type="EMBL" id="TIX49762.1"/>
    </source>
</evidence>
<keyword evidence="3" id="KW-0223">Dioxygenase</keyword>
<proteinExistence type="predicted"/>
<dbReference type="GO" id="GO:0008198">
    <property type="term" value="F:ferrous iron binding"/>
    <property type="evidence" value="ECO:0007669"/>
    <property type="project" value="InterPro"/>
</dbReference>
<gene>
    <name evidence="3" type="ORF">E5222_13195</name>
</gene>
<dbReference type="Gene3D" id="3.40.830.10">
    <property type="entry name" value="LigB-like"/>
    <property type="match status" value="1"/>
</dbReference>
<dbReference type="NCBIfam" id="NF009902">
    <property type="entry name" value="PRK13365.1"/>
    <property type="match status" value="1"/>
</dbReference>
<dbReference type="GO" id="GO:0036238">
    <property type="term" value="F:gallate dioxygenase activity"/>
    <property type="evidence" value="ECO:0007669"/>
    <property type="project" value="UniProtKB-EC"/>
</dbReference>
<dbReference type="Proteomes" id="UP000309389">
    <property type="component" value="Unassembled WGS sequence"/>
</dbReference>
<dbReference type="OrthoDB" id="8673673at2"/>
<dbReference type="EMBL" id="SSHH01000003">
    <property type="protein sequence ID" value="TIX49762.1"/>
    <property type="molecule type" value="Genomic_DNA"/>
</dbReference>
<dbReference type="Pfam" id="PF02900">
    <property type="entry name" value="LigB"/>
    <property type="match status" value="1"/>
</dbReference>
<dbReference type="InterPro" id="IPR004183">
    <property type="entry name" value="Xdiol_dOase_suB"/>
</dbReference>
<evidence type="ECO:0000313" key="4">
    <source>
        <dbReference type="Proteomes" id="UP000309389"/>
    </source>
</evidence>
<organism evidence="3 4">
    <name type="scientific">Alteraurantiacibacter aquimixticola</name>
    <dbReference type="NCBI Taxonomy" id="2489173"/>
    <lineage>
        <taxon>Bacteria</taxon>
        <taxon>Pseudomonadati</taxon>
        <taxon>Pseudomonadota</taxon>
        <taxon>Alphaproteobacteria</taxon>
        <taxon>Sphingomonadales</taxon>
        <taxon>Erythrobacteraceae</taxon>
        <taxon>Alteraurantiacibacter</taxon>
    </lineage>
</organism>
<dbReference type="SUPFAM" id="SSF48076">
    <property type="entry name" value="LigA subunit of an aromatic-ring-opening dioxygenase LigAB"/>
    <property type="match status" value="1"/>
</dbReference>
<feature type="domain" description="Extradiol ring-cleavage dioxygenase LigAB LigA subunit" evidence="2">
    <location>
        <begin position="323"/>
        <end position="409"/>
    </location>
</feature>
<dbReference type="SUPFAM" id="SSF53213">
    <property type="entry name" value="LigB-like"/>
    <property type="match status" value="1"/>
</dbReference>
<dbReference type="EC" id="1.13.11.57" evidence="3"/>